<keyword evidence="2" id="KW-0413">Isomerase</keyword>
<dbReference type="PATRIC" id="fig|1769779.3.peg.626"/>
<proteinExistence type="predicted"/>
<dbReference type="SUPFAM" id="SSF51658">
    <property type="entry name" value="Xylose isomerase-like"/>
    <property type="match status" value="1"/>
</dbReference>
<reference evidence="3" key="1">
    <citation type="submission" date="2016-01" db="EMBL/GenBank/DDBJ databases">
        <title>Complete genome sequence of Microbulbifer sp. CCB-MM1, a halophile isolated from Matang Mangrove Forest, Perak.</title>
        <authorList>
            <person name="Moh T.H."/>
            <person name="Dinesh B."/>
            <person name="Lau N.-S."/>
            <person name="Go F."/>
            <person name="Alexander Chong S.-C."/>
        </authorList>
    </citation>
    <scope>NUCLEOTIDE SEQUENCE [LARGE SCALE GENOMIC DNA]</scope>
    <source>
        <strain evidence="3">CCB-MM1</strain>
    </source>
</reference>
<name>A0A1C9W4M3_9GAMM</name>
<organism evidence="2 3">
    <name type="scientific">Microbulbifer aggregans</name>
    <dbReference type="NCBI Taxonomy" id="1769779"/>
    <lineage>
        <taxon>Bacteria</taxon>
        <taxon>Pseudomonadati</taxon>
        <taxon>Pseudomonadota</taxon>
        <taxon>Gammaproteobacteria</taxon>
        <taxon>Cellvibrionales</taxon>
        <taxon>Microbulbiferaceae</taxon>
        <taxon>Microbulbifer</taxon>
    </lineage>
</organism>
<dbReference type="InterPro" id="IPR036237">
    <property type="entry name" value="Xyl_isomerase-like_sf"/>
</dbReference>
<gene>
    <name evidence="2" type="ORF">AUP74_00614</name>
</gene>
<evidence type="ECO:0000313" key="2">
    <source>
        <dbReference type="EMBL" id="AOS96084.1"/>
    </source>
</evidence>
<sequence length="308" mass="34822">MHDQSRRQFLSMLTAASAGALLPVAQSFAVEQEPWFRISLAQWSLHRAFQNRTANPQDFPRLARRLFDIDGVEYVNQFYSDNYSAALTRKLQQQADGEGVQSLLIMVDGEGDIGAETDAARKQTVARHQRWAEMAKELDCHSIRVNAHSHGSYDEQMKKAADGLHLLGEYCEGLGLNVLVENHGGLSSNGEWLSGVMRLADHPRVGTLPDFGNFHIDRENGLTYDRYRGVRELMPWAKAISAKSYDFDENGEAVQTDFQRMLDIVRTAGYRGWVGIEYEGNRLSEIEGIEKTLALLQRMQRGGQNRFL</sequence>
<dbReference type="RefSeq" id="WP_069946265.1">
    <property type="nucleotide sequence ID" value="NZ_CP014143.1"/>
</dbReference>
<dbReference type="PANTHER" id="PTHR12110">
    <property type="entry name" value="HYDROXYPYRUVATE ISOMERASE"/>
    <property type="match status" value="1"/>
</dbReference>
<dbReference type="Pfam" id="PF01261">
    <property type="entry name" value="AP_endonuc_2"/>
    <property type="match status" value="1"/>
</dbReference>
<dbReference type="PANTHER" id="PTHR12110:SF53">
    <property type="entry name" value="BLR5974 PROTEIN"/>
    <property type="match status" value="1"/>
</dbReference>
<dbReference type="KEGG" id="micc:AUP74_00614"/>
<dbReference type="PROSITE" id="PS51318">
    <property type="entry name" value="TAT"/>
    <property type="match status" value="1"/>
</dbReference>
<dbReference type="Proteomes" id="UP000095672">
    <property type="component" value="Chromosome"/>
</dbReference>
<dbReference type="STRING" id="1769779.AUP74_00614"/>
<feature type="domain" description="Xylose isomerase-like TIM barrel" evidence="1">
    <location>
        <begin position="68"/>
        <end position="298"/>
    </location>
</feature>
<dbReference type="GO" id="GO:0016853">
    <property type="term" value="F:isomerase activity"/>
    <property type="evidence" value="ECO:0007669"/>
    <property type="project" value="UniProtKB-KW"/>
</dbReference>
<dbReference type="InterPro" id="IPR006311">
    <property type="entry name" value="TAT_signal"/>
</dbReference>
<dbReference type="Gene3D" id="3.20.20.150">
    <property type="entry name" value="Divalent-metal-dependent TIM barrel enzymes"/>
    <property type="match status" value="1"/>
</dbReference>
<keyword evidence="3" id="KW-1185">Reference proteome</keyword>
<accession>A0A1C9W4M3</accession>
<dbReference type="InterPro" id="IPR050312">
    <property type="entry name" value="IolE/XylAMocC-like"/>
</dbReference>
<dbReference type="OrthoDB" id="9810637at2"/>
<dbReference type="EMBL" id="CP014143">
    <property type="protein sequence ID" value="AOS96084.1"/>
    <property type="molecule type" value="Genomic_DNA"/>
</dbReference>
<evidence type="ECO:0000313" key="3">
    <source>
        <dbReference type="Proteomes" id="UP000095672"/>
    </source>
</evidence>
<dbReference type="InterPro" id="IPR013022">
    <property type="entry name" value="Xyl_isomerase-like_TIM-brl"/>
</dbReference>
<dbReference type="AlphaFoldDB" id="A0A1C9W4M3"/>
<evidence type="ECO:0000259" key="1">
    <source>
        <dbReference type="Pfam" id="PF01261"/>
    </source>
</evidence>
<protein>
    <submittedName>
        <fullName evidence="2">Xylose isomerase-like TIM barrel</fullName>
    </submittedName>
</protein>